<dbReference type="OrthoDB" id="9802771at2"/>
<dbReference type="InterPro" id="IPR036188">
    <property type="entry name" value="FAD/NAD-bd_sf"/>
</dbReference>
<dbReference type="PANTHER" id="PTHR43755:SF1">
    <property type="entry name" value="FAD-DEPENDENT PYRIDINE NUCLEOTIDE-DISULPHIDE OXIDOREDUCTASE"/>
    <property type="match status" value="1"/>
</dbReference>
<dbReference type="Gene3D" id="3.50.50.100">
    <property type="match status" value="1"/>
</dbReference>
<reference evidence="3 4" key="1">
    <citation type="journal article" date="2018" name="J. Microbiol.">
        <title>Baekduia soli gen. nov., sp. nov., a novel bacterium isolated from the soil of Baekdu Mountain and proposal of a novel family name, Baekduiaceae fam. nov.</title>
        <authorList>
            <person name="An D.S."/>
            <person name="Siddiqi M.Z."/>
            <person name="Kim K.H."/>
            <person name="Yu H.S."/>
            <person name="Im W.T."/>
        </authorList>
    </citation>
    <scope>NUCLEOTIDE SEQUENCE [LARGE SCALE GENOMIC DNA]</scope>
    <source>
        <strain evidence="3 4">BR7-21</strain>
    </source>
</reference>
<dbReference type="PANTHER" id="PTHR43755">
    <property type="match status" value="1"/>
</dbReference>
<dbReference type="InterPro" id="IPR052541">
    <property type="entry name" value="SQRD"/>
</dbReference>
<feature type="domain" description="FAD/NAD(P)-binding" evidence="2">
    <location>
        <begin position="25"/>
        <end position="306"/>
    </location>
</feature>
<dbReference type="KEGG" id="bsol:FSW04_21185"/>
<evidence type="ECO:0000313" key="4">
    <source>
        <dbReference type="Proteomes" id="UP000321805"/>
    </source>
</evidence>
<dbReference type="SUPFAM" id="SSF51905">
    <property type="entry name" value="FAD/NAD(P)-binding domain"/>
    <property type="match status" value="2"/>
</dbReference>
<evidence type="ECO:0000259" key="2">
    <source>
        <dbReference type="Pfam" id="PF07992"/>
    </source>
</evidence>
<organism evidence="3 4">
    <name type="scientific">Baekduia soli</name>
    <dbReference type="NCBI Taxonomy" id="496014"/>
    <lineage>
        <taxon>Bacteria</taxon>
        <taxon>Bacillati</taxon>
        <taxon>Actinomycetota</taxon>
        <taxon>Thermoleophilia</taxon>
        <taxon>Solirubrobacterales</taxon>
        <taxon>Baekduiaceae</taxon>
        <taxon>Baekduia</taxon>
    </lineage>
</organism>
<dbReference type="EMBL" id="CP042430">
    <property type="protein sequence ID" value="QEC49831.1"/>
    <property type="molecule type" value="Genomic_DNA"/>
</dbReference>
<proteinExistence type="predicted"/>
<evidence type="ECO:0000313" key="3">
    <source>
        <dbReference type="EMBL" id="QEC49831.1"/>
    </source>
</evidence>
<sequence>MRAAPATGRLARMPAPPSAPGPARHVLVLGGGVAGIECLLGLRDLLGAAVDLALLTDAEEFWYRPLAIGEPFGAGAATHHPIARIAADCGAAVLHGVAEAVDVGAHTVLTRDGERYVYDALVVAVGAVPHLPLGRAMMLDPRPAMLEGLLAEVDAGTTRRVAIVISDGPHWVLPAYELALLLAAHGRDRGMDELEITVVTAEAGPLDLLGPEPSQAVADRLRGAGVRLVCGATAELQEGRRIRVVCGAGHEPFDVDQVVALPELRAPAIDGLPAGPGGFLPVDAHGRVEGAPGVYAAGDCTARPVKQGGLSAQQADAVVEHLAFRAGALEDPQPYRPVLRGRLLTGDAPVYVRHELRSGAPPAEMAGHALWWPPAKIAGRWLAPYLQARDDGAAGLAHPPAHGRPIEVPLDAPQMPVPRHLELLGTEPPVRP</sequence>
<dbReference type="PRINTS" id="PR00469">
    <property type="entry name" value="PNDRDTASEII"/>
</dbReference>
<name>A0A5B8UB31_9ACTN</name>
<gene>
    <name evidence="3" type="ORF">FSW04_21185</name>
</gene>
<protein>
    <recommendedName>
        <fullName evidence="2">FAD/NAD(P)-binding domain-containing protein</fullName>
    </recommendedName>
</protein>
<accession>A0A5B8UB31</accession>
<evidence type="ECO:0000256" key="1">
    <source>
        <dbReference type="SAM" id="MobiDB-lite"/>
    </source>
</evidence>
<dbReference type="GO" id="GO:0016491">
    <property type="term" value="F:oxidoreductase activity"/>
    <property type="evidence" value="ECO:0007669"/>
    <property type="project" value="InterPro"/>
</dbReference>
<feature type="region of interest" description="Disordered" evidence="1">
    <location>
        <begin position="1"/>
        <end position="20"/>
    </location>
</feature>
<dbReference type="Proteomes" id="UP000321805">
    <property type="component" value="Chromosome"/>
</dbReference>
<dbReference type="Pfam" id="PF07992">
    <property type="entry name" value="Pyr_redox_2"/>
    <property type="match status" value="1"/>
</dbReference>
<dbReference type="InterPro" id="IPR023753">
    <property type="entry name" value="FAD/NAD-binding_dom"/>
</dbReference>
<keyword evidence="4" id="KW-1185">Reference proteome</keyword>
<dbReference type="AlphaFoldDB" id="A0A5B8UB31"/>